<dbReference type="AlphaFoldDB" id="A0A369M727"/>
<dbReference type="OrthoDB" id="3173471at2"/>
<dbReference type="SUPFAM" id="SSF52980">
    <property type="entry name" value="Restriction endonuclease-like"/>
    <property type="match status" value="1"/>
</dbReference>
<organism evidence="1 2">
    <name type="scientific">Gordonibacter pamelaeae</name>
    <dbReference type="NCBI Taxonomy" id="471189"/>
    <lineage>
        <taxon>Bacteria</taxon>
        <taxon>Bacillati</taxon>
        <taxon>Actinomycetota</taxon>
        <taxon>Coriobacteriia</taxon>
        <taxon>Eggerthellales</taxon>
        <taxon>Eggerthellaceae</taxon>
        <taxon>Gordonibacter</taxon>
    </lineage>
</organism>
<keyword evidence="2" id="KW-1185">Reference proteome</keyword>
<proteinExistence type="predicted"/>
<evidence type="ECO:0000313" key="1">
    <source>
        <dbReference type="EMBL" id="RDB66285.1"/>
    </source>
</evidence>
<reference evidence="1 2" key="1">
    <citation type="journal article" date="2018" name="Elife">
        <title>Discovery and characterization of a prevalent human gut bacterial enzyme sufficient for the inactivation of a family of plant toxins.</title>
        <authorList>
            <person name="Koppel N."/>
            <person name="Bisanz J.E."/>
            <person name="Pandelia M.E."/>
            <person name="Turnbaugh P.J."/>
            <person name="Balskus E.P."/>
        </authorList>
    </citation>
    <scope>NUCLEOTIDE SEQUENCE [LARGE SCALE GENOMIC DNA]</scope>
    <source>
        <strain evidence="1 2">3C</strain>
    </source>
</reference>
<accession>A0A369M727</accession>
<dbReference type="Proteomes" id="UP000254000">
    <property type="component" value="Unassembled WGS sequence"/>
</dbReference>
<dbReference type="EMBL" id="PPTS01000002">
    <property type="protein sequence ID" value="RDB66285.1"/>
    <property type="molecule type" value="Genomic_DNA"/>
</dbReference>
<comment type="caution">
    <text evidence="1">The sequence shown here is derived from an EMBL/GenBank/DDBJ whole genome shotgun (WGS) entry which is preliminary data.</text>
</comment>
<evidence type="ECO:0000313" key="2">
    <source>
        <dbReference type="Proteomes" id="UP000254000"/>
    </source>
</evidence>
<sequence>MPVSSHPDRERAPIIFGHKTALAILRSAAPRTLPPVAGRARVLPSRTPARGEVEAAVEHLEASYPDLRLERPAHVLVGSAALGRPSKAVKSHSLTVPLSGTSFYRLGDGVFACVPALAFVQEAARGKSLVAMLELGYELCGTYRTRRTGAAAAYGVEPLASVRSLGGYAARNASVDGARKVGRALRYLADGSASARETKQALVLGLPHRHGGYGLGIPRMNYEVGASRAAEALTGKKSFRMDLCWPERKLDVEYQSREWHEGEASRVSDSRRANALMSMGWTVVGVTNDELDSFAATEAIAQTLRRHLGKHSQIRTSDYHARKLELRRHLGLPMGYE</sequence>
<dbReference type="InterPro" id="IPR011335">
    <property type="entry name" value="Restrct_endonuc-II-like"/>
</dbReference>
<name>A0A369M727_9ACTN</name>
<protein>
    <submittedName>
        <fullName evidence="1">DUF559 domain-containing protein</fullName>
    </submittedName>
</protein>
<gene>
    <name evidence="1" type="ORF">C1877_03585</name>
</gene>
<dbReference type="Gene3D" id="3.40.960.10">
    <property type="entry name" value="VSR Endonuclease"/>
    <property type="match status" value="1"/>
</dbReference>